<reference evidence="1" key="1">
    <citation type="submission" date="2019-04" db="EMBL/GenBank/DDBJ databases">
        <title>Genome assembly of Zosterops borbonicus 15179.</title>
        <authorList>
            <person name="Leroy T."/>
            <person name="Anselmetti Y."/>
            <person name="Tilak M.-K."/>
            <person name="Nabholz B."/>
        </authorList>
    </citation>
    <scope>NUCLEOTIDE SEQUENCE</scope>
    <source>
        <strain evidence="1">HGM_15179</strain>
        <tissue evidence="1">Muscle</tissue>
    </source>
</reference>
<proteinExistence type="predicted"/>
<accession>A0A8K1GKD5</accession>
<sequence length="75" mass="8616">MSMWADIYDREATKGSYPSEKGGEILHISNSPGGFLWTCSNRLISFLCWDHQKQKQNTRWDLLVKLCGSKPLVNQ</sequence>
<comment type="caution">
    <text evidence="1">The sequence shown here is derived from an EMBL/GenBank/DDBJ whole genome shotgun (WGS) entry which is preliminary data.</text>
</comment>
<protein>
    <submittedName>
        <fullName evidence="1">Uncharacterized protein</fullName>
    </submittedName>
</protein>
<dbReference type="AlphaFoldDB" id="A0A8K1GKD5"/>
<keyword evidence="2" id="KW-1185">Reference proteome</keyword>
<gene>
    <name evidence="1" type="ORF">HGM15179_006506</name>
</gene>
<evidence type="ECO:0000313" key="2">
    <source>
        <dbReference type="Proteomes" id="UP000796761"/>
    </source>
</evidence>
<evidence type="ECO:0000313" key="1">
    <source>
        <dbReference type="EMBL" id="TRZ20609.1"/>
    </source>
</evidence>
<organism evidence="1 2">
    <name type="scientific">Zosterops borbonicus</name>
    <dbReference type="NCBI Taxonomy" id="364589"/>
    <lineage>
        <taxon>Eukaryota</taxon>
        <taxon>Metazoa</taxon>
        <taxon>Chordata</taxon>
        <taxon>Craniata</taxon>
        <taxon>Vertebrata</taxon>
        <taxon>Euteleostomi</taxon>
        <taxon>Archelosauria</taxon>
        <taxon>Archosauria</taxon>
        <taxon>Dinosauria</taxon>
        <taxon>Saurischia</taxon>
        <taxon>Theropoda</taxon>
        <taxon>Coelurosauria</taxon>
        <taxon>Aves</taxon>
        <taxon>Neognathae</taxon>
        <taxon>Neoaves</taxon>
        <taxon>Telluraves</taxon>
        <taxon>Australaves</taxon>
        <taxon>Passeriformes</taxon>
        <taxon>Sylvioidea</taxon>
        <taxon>Zosteropidae</taxon>
        <taxon>Zosterops</taxon>
    </lineage>
</organism>
<dbReference type="EMBL" id="SWJQ01000144">
    <property type="protein sequence ID" value="TRZ20609.1"/>
    <property type="molecule type" value="Genomic_DNA"/>
</dbReference>
<name>A0A8K1GKD5_9PASS</name>
<dbReference type="Proteomes" id="UP000796761">
    <property type="component" value="Unassembled WGS sequence"/>
</dbReference>